<dbReference type="PRINTS" id="PR00105">
    <property type="entry name" value="C5METTRFRASE"/>
</dbReference>
<dbReference type="PANTHER" id="PTHR46098:SF1">
    <property type="entry name" value="TRNA (CYTOSINE(38)-C(5))-METHYLTRANSFERASE"/>
    <property type="match status" value="1"/>
</dbReference>
<dbReference type="AlphaFoldDB" id="A0A085N8V5"/>
<evidence type="ECO:0000256" key="2">
    <source>
        <dbReference type="ARBA" id="ARBA00022679"/>
    </source>
</evidence>
<dbReference type="PANTHER" id="PTHR46098">
    <property type="entry name" value="TRNA (CYTOSINE(38)-C(5))-METHYLTRANSFERASE"/>
    <property type="match status" value="1"/>
</dbReference>
<dbReference type="Proteomes" id="UP000030758">
    <property type="component" value="Unassembled WGS sequence"/>
</dbReference>
<comment type="similarity">
    <text evidence="7">Belongs to the class I-like SAM-binding methyltransferase superfamily. C5-methyltransferase family.</text>
</comment>
<dbReference type="Gene3D" id="3.90.120.10">
    <property type="entry name" value="DNA Methylase, subunit A, domain 2"/>
    <property type="match status" value="1"/>
</dbReference>
<feature type="active site" evidence="7">
    <location>
        <position position="305"/>
    </location>
</feature>
<dbReference type="Gene3D" id="3.40.50.150">
    <property type="entry name" value="Vaccinia Virus protein VP39"/>
    <property type="match status" value="1"/>
</dbReference>
<dbReference type="InterPro" id="IPR001525">
    <property type="entry name" value="C5_MeTfrase"/>
</dbReference>
<dbReference type="GO" id="GO:0008168">
    <property type="term" value="F:methyltransferase activity"/>
    <property type="evidence" value="ECO:0007669"/>
    <property type="project" value="UniProtKB-KW"/>
</dbReference>
<dbReference type="GO" id="GO:0032259">
    <property type="term" value="P:methylation"/>
    <property type="evidence" value="ECO:0007669"/>
    <property type="project" value="UniProtKB-KW"/>
</dbReference>
<dbReference type="Pfam" id="PF00145">
    <property type="entry name" value="DNA_methylase"/>
    <property type="match status" value="1"/>
</dbReference>
<dbReference type="PROSITE" id="PS51679">
    <property type="entry name" value="SAM_MT_C5"/>
    <property type="match status" value="1"/>
</dbReference>
<name>A0A085N8V5_9BILA</name>
<evidence type="ECO:0000256" key="3">
    <source>
        <dbReference type="ARBA" id="ARBA00022691"/>
    </source>
</evidence>
<reference evidence="9" key="1">
    <citation type="journal article" date="2014" name="Nat. Genet.">
        <title>Genome and transcriptome of the porcine whipworm Trichuris suis.</title>
        <authorList>
            <person name="Jex A.R."/>
            <person name="Nejsum P."/>
            <person name="Schwarz E.M."/>
            <person name="Hu L."/>
            <person name="Young N.D."/>
            <person name="Hall R.S."/>
            <person name="Korhonen P.K."/>
            <person name="Liao S."/>
            <person name="Thamsborg S."/>
            <person name="Xia J."/>
            <person name="Xu P."/>
            <person name="Wang S."/>
            <person name="Scheerlinck J.P."/>
            <person name="Hofmann A."/>
            <person name="Sternberg P.W."/>
            <person name="Wang J."/>
            <person name="Gasser R.B."/>
        </authorList>
    </citation>
    <scope>NUCLEOTIDE SEQUENCE [LARGE SCALE GENOMIC DNA]</scope>
    <source>
        <strain evidence="9">DCEP-RM93F</strain>
    </source>
</reference>
<evidence type="ECO:0000313" key="9">
    <source>
        <dbReference type="EMBL" id="KFD65901.1"/>
    </source>
</evidence>
<keyword evidence="2 7" id="KW-0808">Transferase</keyword>
<dbReference type="InterPro" id="IPR029063">
    <property type="entry name" value="SAM-dependent_MTases_sf"/>
</dbReference>
<gene>
    <name evidence="9" type="ORF">M514_03943</name>
</gene>
<sequence length="574" mass="64462">MCVKFKLVTLCFIPETNRRFYVAMQCCFRKLVFQVLTEYTQIDSTHLVFPLLNPEGINHVVVFLTGLTPFPENYAGAVYLSFPAAGGERAWLYLGFISNRKPSAIFKVCKLNTAEEKTVQNSLFNTTPSLDNVAQLGISIEQDVVIATQTPVSGVTPSNVEPFVMFSKKMVESLFNFAASFAAKPEAITPSAEETYDPLDLAMGHRHSPILVAEFFSGIGGMHAALRGKAIVPLINLGCRKLLSVSPASGIVFKIVASYEIDESCCNVYDLNFGAGIVSRRNIEAIGHEELDKVCASLWIMSPPCQPFTRQKEYGRREIGDRRMLPFLNLTNNMTKMRNPPTYVLVENVPEFATSDACSLLKRELINLNFVFKEYFLDSLKFGIPNRRNRFYLIARRCCPSETSLQACGTCRSDAVNTLAFPEVVPKMLSAYVDTTDGVFADSCAIPDSRLLQYVYCTEVVDGSSTNSCCFTKNYGRYIKGTGPVLKCNFEVKIADALERLQRCQTDAEKLDLIKQIRIRLFHPEEIKRLLGFPESFRFPEEFTLRKRYQMLGNSVNVVVLSNLIRRLILSDVL</sequence>
<evidence type="ECO:0000256" key="4">
    <source>
        <dbReference type="ARBA" id="ARBA00039081"/>
    </source>
</evidence>
<dbReference type="SUPFAM" id="SSF53335">
    <property type="entry name" value="S-adenosyl-L-methionine-dependent methyltransferases"/>
    <property type="match status" value="1"/>
</dbReference>
<protein>
    <recommendedName>
        <fullName evidence="5">tRNA (cytosine(38)-C(5))-methyltransferase</fullName>
        <ecNumber evidence="4">2.1.1.204</ecNumber>
    </recommendedName>
    <alternativeName>
        <fullName evidence="6">DNA (cytosine-5)-methyltransferase-like protein 2</fullName>
    </alternativeName>
</protein>
<accession>A0A085N8V5</accession>
<dbReference type="InterPro" id="IPR008493">
    <property type="entry name" value="Hikeshi-like_N"/>
</dbReference>
<dbReference type="PROSITE" id="PS00095">
    <property type="entry name" value="C5_MTASE_2"/>
    <property type="match status" value="1"/>
</dbReference>
<evidence type="ECO:0000256" key="5">
    <source>
        <dbReference type="ARBA" id="ARBA00039681"/>
    </source>
</evidence>
<dbReference type="Pfam" id="PF05603">
    <property type="entry name" value="Hikeshi-like_N"/>
    <property type="match status" value="1"/>
</dbReference>
<evidence type="ECO:0000259" key="8">
    <source>
        <dbReference type="Pfam" id="PF05603"/>
    </source>
</evidence>
<evidence type="ECO:0000256" key="1">
    <source>
        <dbReference type="ARBA" id="ARBA00022603"/>
    </source>
</evidence>
<dbReference type="EC" id="2.1.1.204" evidence="4"/>
<evidence type="ECO:0000256" key="6">
    <source>
        <dbReference type="ARBA" id="ARBA00042810"/>
    </source>
</evidence>
<dbReference type="InterPro" id="IPR031303">
    <property type="entry name" value="C5_meth_CS"/>
</dbReference>
<organism evidence="9">
    <name type="scientific">Trichuris suis</name>
    <name type="common">pig whipworm</name>
    <dbReference type="NCBI Taxonomy" id="68888"/>
    <lineage>
        <taxon>Eukaryota</taxon>
        <taxon>Metazoa</taxon>
        <taxon>Ecdysozoa</taxon>
        <taxon>Nematoda</taxon>
        <taxon>Enoplea</taxon>
        <taxon>Dorylaimia</taxon>
        <taxon>Trichinellida</taxon>
        <taxon>Trichuridae</taxon>
        <taxon>Trichuris</taxon>
    </lineage>
</organism>
<dbReference type="EMBL" id="KL367530">
    <property type="protein sequence ID" value="KFD65901.1"/>
    <property type="molecule type" value="Genomic_DNA"/>
</dbReference>
<dbReference type="InterPro" id="IPR050750">
    <property type="entry name" value="C5-MTase"/>
</dbReference>
<keyword evidence="1 7" id="KW-0489">Methyltransferase</keyword>
<proteinExistence type="inferred from homology"/>
<evidence type="ECO:0000256" key="7">
    <source>
        <dbReference type="PROSITE-ProRule" id="PRU01016"/>
    </source>
</evidence>
<keyword evidence="3 7" id="KW-0949">S-adenosyl-L-methionine</keyword>
<feature type="domain" description="Hikeshi-like N-terminal" evidence="8">
    <location>
        <begin position="35"/>
        <end position="151"/>
    </location>
</feature>